<dbReference type="EMBL" id="CP003557">
    <property type="protein sequence ID" value="AFN74060.1"/>
    <property type="molecule type" value="Genomic_DNA"/>
</dbReference>
<dbReference type="AlphaFoldDB" id="I6Z4J4"/>
<evidence type="ECO:0000256" key="1">
    <source>
        <dbReference type="SAM" id="Phobius"/>
    </source>
</evidence>
<evidence type="ECO:0000313" key="3">
    <source>
        <dbReference type="EMBL" id="AFN74060.1"/>
    </source>
</evidence>
<dbReference type="STRING" id="1191523.MROS_0819"/>
<dbReference type="RefSeq" id="WP_014855496.1">
    <property type="nucleotide sequence ID" value="NC_018178.1"/>
</dbReference>
<sequence length="398" mass="45647">MNCNDIYIYLHRYIDETLDEKSLRELKIHIETCAGCREKHDKFNRFFELLKSLPYSVEPPADLIELLSKELLRKSLNQINNERKTKIIDDIKKRREQSRQEKLLNETRGLTKKSRMSRSLKTPHSRLSSGKIILFIAAGVLIFSALAYYFYLNSLANSPWTVESVKGTFELNGLNYTDAFWYEGERLICSDSSRLRIIIPGEGRFELEGKSAALLKQAHKKSNIIFLEYGAVKTDDKLGRLGLTVEFENNELKGDIASYEFYLNNGNGELTVTNGAVYINDRIKIKDGYFVKFRNFSSGTPLRIGVDRDFENFVEQFDADYITPQTMSGITKNAKREDALSLLSILENSPLTYRGELFQAVANFFPPPPNVTYDGVIRLDKEMLTSWENTIEKSLGSQ</sequence>
<dbReference type="Proteomes" id="UP000009011">
    <property type="component" value="Chromosome"/>
</dbReference>
<name>I6Z4J4_MELRP</name>
<dbReference type="KEGG" id="mro:MROS_0819"/>
<protein>
    <recommendedName>
        <fullName evidence="2">Putative zinc-finger domain-containing protein</fullName>
    </recommendedName>
</protein>
<organism evidence="3 4">
    <name type="scientific">Melioribacter roseus (strain DSM 23840 / JCM 17771 / VKM B-2668 / P3M-2)</name>
    <dbReference type="NCBI Taxonomy" id="1191523"/>
    <lineage>
        <taxon>Bacteria</taxon>
        <taxon>Pseudomonadati</taxon>
        <taxon>Ignavibacteriota</taxon>
        <taxon>Ignavibacteria</taxon>
        <taxon>Ignavibacteriales</taxon>
        <taxon>Melioribacteraceae</taxon>
        <taxon>Melioribacter</taxon>
    </lineage>
</organism>
<keyword evidence="1" id="KW-1133">Transmembrane helix</keyword>
<keyword evidence="4" id="KW-1185">Reference proteome</keyword>
<evidence type="ECO:0000259" key="2">
    <source>
        <dbReference type="Pfam" id="PF13490"/>
    </source>
</evidence>
<accession>I6Z4J4</accession>
<reference evidence="3 4" key="1">
    <citation type="journal article" date="2013" name="PLoS ONE">
        <title>Genomic analysis of Melioribacter roseus, facultatively anaerobic organotrophic bacterium representing a novel deep lineage within Bacteriodetes/Chlorobi group.</title>
        <authorList>
            <person name="Kadnikov V.V."/>
            <person name="Mardanov A.V."/>
            <person name="Podosokorskaya O.A."/>
            <person name="Gavrilov S.N."/>
            <person name="Kublanov I.V."/>
            <person name="Beletsky A.V."/>
            <person name="Bonch-Osmolovskaya E.A."/>
            <person name="Ravin N.V."/>
        </authorList>
    </citation>
    <scope>NUCLEOTIDE SEQUENCE [LARGE SCALE GENOMIC DNA]</scope>
    <source>
        <strain evidence="4">JCM 17771 / P3M-2</strain>
    </source>
</reference>
<dbReference type="eggNOG" id="COG1595">
    <property type="taxonomic scope" value="Bacteria"/>
</dbReference>
<feature type="domain" description="Putative zinc-finger" evidence="2">
    <location>
        <begin position="3"/>
        <end position="37"/>
    </location>
</feature>
<gene>
    <name evidence="3" type="ordered locus">MROS_0819</name>
</gene>
<feature type="transmembrane region" description="Helical" evidence="1">
    <location>
        <begin position="132"/>
        <end position="151"/>
    </location>
</feature>
<keyword evidence="1" id="KW-0812">Transmembrane</keyword>
<keyword evidence="1" id="KW-0472">Membrane</keyword>
<evidence type="ECO:0000313" key="4">
    <source>
        <dbReference type="Proteomes" id="UP000009011"/>
    </source>
</evidence>
<proteinExistence type="predicted"/>
<dbReference type="OrthoDB" id="1064571at2"/>
<dbReference type="Pfam" id="PF13490">
    <property type="entry name" value="zf-HC2"/>
    <property type="match status" value="1"/>
</dbReference>
<dbReference type="HOGENOM" id="CLU_692241_0_0_10"/>
<dbReference type="InterPro" id="IPR027383">
    <property type="entry name" value="Znf_put"/>
</dbReference>